<keyword evidence="3" id="KW-1185">Reference proteome</keyword>
<reference evidence="2 3" key="1">
    <citation type="journal article" date="2023" name="Hortic Res">
        <title>Pangenome of water caltrop reveals structural variations and asymmetric subgenome divergence after allopolyploidization.</title>
        <authorList>
            <person name="Zhang X."/>
            <person name="Chen Y."/>
            <person name="Wang L."/>
            <person name="Yuan Y."/>
            <person name="Fang M."/>
            <person name="Shi L."/>
            <person name="Lu R."/>
            <person name="Comes H.P."/>
            <person name="Ma Y."/>
            <person name="Chen Y."/>
            <person name="Huang G."/>
            <person name="Zhou Y."/>
            <person name="Zheng Z."/>
            <person name="Qiu Y."/>
        </authorList>
    </citation>
    <scope>NUCLEOTIDE SEQUENCE [LARGE SCALE GENOMIC DNA]</scope>
    <source>
        <strain evidence="2">F231</strain>
    </source>
</reference>
<accession>A0AAN7MW22</accession>
<evidence type="ECO:0000313" key="3">
    <source>
        <dbReference type="Proteomes" id="UP001346149"/>
    </source>
</evidence>
<evidence type="ECO:0000313" key="2">
    <source>
        <dbReference type="EMBL" id="KAK4799583.1"/>
    </source>
</evidence>
<dbReference type="EMBL" id="JAXQNO010000004">
    <property type="protein sequence ID" value="KAK4799583.1"/>
    <property type="molecule type" value="Genomic_DNA"/>
</dbReference>
<protein>
    <submittedName>
        <fullName evidence="2">Uncharacterized protein</fullName>
    </submittedName>
</protein>
<comment type="caution">
    <text evidence="2">The sequence shown here is derived from an EMBL/GenBank/DDBJ whole genome shotgun (WGS) entry which is preliminary data.</text>
</comment>
<dbReference type="AlphaFoldDB" id="A0AAN7MW22"/>
<gene>
    <name evidence="2" type="ORF">SAY86_024948</name>
</gene>
<organism evidence="2 3">
    <name type="scientific">Trapa natans</name>
    <name type="common">Water chestnut</name>
    <dbReference type="NCBI Taxonomy" id="22666"/>
    <lineage>
        <taxon>Eukaryota</taxon>
        <taxon>Viridiplantae</taxon>
        <taxon>Streptophyta</taxon>
        <taxon>Embryophyta</taxon>
        <taxon>Tracheophyta</taxon>
        <taxon>Spermatophyta</taxon>
        <taxon>Magnoliopsida</taxon>
        <taxon>eudicotyledons</taxon>
        <taxon>Gunneridae</taxon>
        <taxon>Pentapetalae</taxon>
        <taxon>rosids</taxon>
        <taxon>malvids</taxon>
        <taxon>Myrtales</taxon>
        <taxon>Lythraceae</taxon>
        <taxon>Trapa</taxon>
    </lineage>
</organism>
<proteinExistence type="predicted"/>
<name>A0AAN7MW22_TRANT</name>
<feature type="region of interest" description="Disordered" evidence="1">
    <location>
        <begin position="90"/>
        <end position="111"/>
    </location>
</feature>
<dbReference type="Proteomes" id="UP001346149">
    <property type="component" value="Unassembled WGS sequence"/>
</dbReference>
<evidence type="ECO:0000256" key="1">
    <source>
        <dbReference type="SAM" id="MobiDB-lite"/>
    </source>
</evidence>
<sequence length="111" mass="12063">MSGFKHDKILFPDGAAVMRSDGFQYLKENFPYLQSELLKTVAGCDERGSGGGGGKSHSVWAQYSNGEEMNDRSIGQLNWENMGVGTQSLWAPLSNGRGDGSSSRDPFRQGN</sequence>